<name>A0A822VA13_AGRTU</name>
<comment type="caution">
    <text evidence="1">The sequence shown here is derived from an EMBL/GenBank/DDBJ whole genome shotgun (WGS) entry which is preliminary data.</text>
</comment>
<reference evidence="1 2" key="1">
    <citation type="submission" date="2016-01" db="EMBL/GenBank/DDBJ databases">
        <authorList>
            <person name="Regsiter A."/>
            <person name="william w."/>
        </authorList>
    </citation>
    <scope>NUCLEOTIDE SEQUENCE [LARGE SCALE GENOMIC DNA]</scope>
    <source>
        <strain evidence="1 2">B6</strain>
    </source>
</reference>
<dbReference type="Proteomes" id="UP000192074">
    <property type="component" value="Unassembled WGS sequence"/>
</dbReference>
<evidence type="ECO:0000313" key="2">
    <source>
        <dbReference type="Proteomes" id="UP000192074"/>
    </source>
</evidence>
<evidence type="ECO:0000313" key="1">
    <source>
        <dbReference type="EMBL" id="CVI24359.1"/>
    </source>
</evidence>
<organism evidence="1 2">
    <name type="scientific">Agrobacterium tumefaciens str. B6</name>
    <dbReference type="NCBI Taxonomy" id="1183423"/>
    <lineage>
        <taxon>Bacteria</taxon>
        <taxon>Pseudomonadati</taxon>
        <taxon>Pseudomonadota</taxon>
        <taxon>Alphaproteobacteria</taxon>
        <taxon>Hyphomicrobiales</taxon>
        <taxon>Rhizobiaceae</taxon>
        <taxon>Rhizobium/Agrobacterium group</taxon>
        <taxon>Agrobacterium</taxon>
        <taxon>Agrobacterium tumefaciens complex</taxon>
    </lineage>
</organism>
<proteinExistence type="predicted"/>
<protein>
    <submittedName>
        <fullName evidence="1">Uncharacterized protein</fullName>
    </submittedName>
</protein>
<gene>
    <name evidence="1" type="ORF">AGR4A_pAt10085</name>
</gene>
<accession>A0A822VA13</accession>
<dbReference type="AlphaFoldDB" id="A0A822VA13"/>
<sequence>MEQVGVSICATITTGGKISRRIRGIAEHIVLLTEAFRKRVPGGRLVRYCCSTIWLRHPLNRDNRGKTHTTSTTSLLPWPTLQASFDAQQ</sequence>
<dbReference type="EMBL" id="FCNL01000040">
    <property type="protein sequence ID" value="CVI24359.1"/>
    <property type="molecule type" value="Genomic_DNA"/>
</dbReference>